<dbReference type="GO" id="GO:0005886">
    <property type="term" value="C:plasma membrane"/>
    <property type="evidence" value="ECO:0007669"/>
    <property type="project" value="UniProtKB-SubCell"/>
</dbReference>
<dbReference type="Proteomes" id="UP000327039">
    <property type="component" value="Unassembled WGS sequence"/>
</dbReference>
<evidence type="ECO:0000256" key="5">
    <source>
        <dbReference type="ARBA" id="ARBA00022989"/>
    </source>
</evidence>
<reference evidence="9" key="1">
    <citation type="submission" date="2019-09" db="EMBL/GenBank/DDBJ databases">
        <title>Mumia zhuanghuii sp. nov. isolated from the intestinal contents of plateau pika (Ochotona curzoniae) in the Qinghai-Tibet plateau of China.</title>
        <authorList>
            <person name="Tian Z."/>
        </authorList>
    </citation>
    <scope>NUCLEOTIDE SEQUENCE [LARGE SCALE GENOMIC DNA]</scope>
    <source>
        <strain evidence="9">DSM 25564</strain>
    </source>
</reference>
<feature type="transmembrane region" description="Helical" evidence="7">
    <location>
        <begin position="6"/>
        <end position="23"/>
    </location>
</feature>
<protein>
    <submittedName>
        <fullName evidence="8">GlsB/YeaQ/YmgE family stress response membrane protein</fullName>
    </submittedName>
</protein>
<comment type="subcellular location">
    <subcellularLocation>
        <location evidence="1">Cell membrane</location>
        <topology evidence="1">Multi-pass membrane protein</topology>
    </subcellularLocation>
</comment>
<evidence type="ECO:0000313" key="9">
    <source>
        <dbReference type="Proteomes" id="UP000327039"/>
    </source>
</evidence>
<evidence type="ECO:0000256" key="4">
    <source>
        <dbReference type="ARBA" id="ARBA00022692"/>
    </source>
</evidence>
<evidence type="ECO:0000256" key="3">
    <source>
        <dbReference type="ARBA" id="ARBA00022475"/>
    </source>
</evidence>
<dbReference type="EMBL" id="VYRZ01000003">
    <property type="protein sequence ID" value="KAA9085197.1"/>
    <property type="molecule type" value="Genomic_DNA"/>
</dbReference>
<dbReference type="RefSeq" id="WP_023951967.1">
    <property type="nucleotide sequence ID" value="NZ_VYRZ01000003.1"/>
</dbReference>
<organism evidence="8 9">
    <name type="scientific">Microbacterium radiodurans</name>
    <dbReference type="NCBI Taxonomy" id="661398"/>
    <lineage>
        <taxon>Bacteria</taxon>
        <taxon>Bacillati</taxon>
        <taxon>Actinomycetota</taxon>
        <taxon>Actinomycetes</taxon>
        <taxon>Micrococcales</taxon>
        <taxon>Microbacteriaceae</taxon>
        <taxon>Microbacterium</taxon>
    </lineage>
</organism>
<comment type="caution">
    <text evidence="8">The sequence shown here is derived from an EMBL/GenBank/DDBJ whole genome shotgun (WGS) entry which is preliminary data.</text>
</comment>
<proteinExistence type="inferred from homology"/>
<keyword evidence="5 7" id="KW-1133">Transmembrane helix</keyword>
<dbReference type="PANTHER" id="PTHR33884:SF3">
    <property type="entry name" value="UPF0410 PROTEIN YMGE"/>
    <property type="match status" value="1"/>
</dbReference>
<name>A0A5J5IP11_9MICO</name>
<evidence type="ECO:0000256" key="2">
    <source>
        <dbReference type="ARBA" id="ARBA00011006"/>
    </source>
</evidence>
<evidence type="ECO:0000256" key="7">
    <source>
        <dbReference type="SAM" id="Phobius"/>
    </source>
</evidence>
<evidence type="ECO:0000313" key="8">
    <source>
        <dbReference type="EMBL" id="KAA9085197.1"/>
    </source>
</evidence>
<feature type="transmembrane region" description="Helical" evidence="7">
    <location>
        <begin position="30"/>
        <end position="53"/>
    </location>
</feature>
<dbReference type="Pfam" id="PF04226">
    <property type="entry name" value="Transgly_assoc"/>
    <property type="match status" value="1"/>
</dbReference>
<keyword evidence="4 7" id="KW-0812">Transmembrane</keyword>
<dbReference type="PANTHER" id="PTHR33884">
    <property type="entry name" value="UPF0410 PROTEIN YMGE"/>
    <property type="match status" value="1"/>
</dbReference>
<sequence length="93" mass="9678">MLWTILGLILVGLIAGFIARAVIPGKQNIGILMTIVLGIVGSFVGGFLGFLIFNHSPEGGFLQPSGIIGSIIGAIIVLGIYVAVSRRGSTRTR</sequence>
<dbReference type="AlphaFoldDB" id="A0A5J5IP11"/>
<feature type="transmembrane region" description="Helical" evidence="7">
    <location>
        <begin position="65"/>
        <end position="84"/>
    </location>
</feature>
<evidence type="ECO:0000256" key="6">
    <source>
        <dbReference type="ARBA" id="ARBA00023136"/>
    </source>
</evidence>
<keyword evidence="9" id="KW-1185">Reference proteome</keyword>
<evidence type="ECO:0000256" key="1">
    <source>
        <dbReference type="ARBA" id="ARBA00004651"/>
    </source>
</evidence>
<comment type="similarity">
    <text evidence="2">Belongs to the UPF0410 family.</text>
</comment>
<gene>
    <name evidence="8" type="ORF">F6B42_11950</name>
</gene>
<keyword evidence="3" id="KW-1003">Cell membrane</keyword>
<accession>A0A5J5IP11</accession>
<keyword evidence="6 7" id="KW-0472">Membrane</keyword>
<dbReference type="InterPro" id="IPR007341">
    <property type="entry name" value="Transgly_assoc"/>
</dbReference>